<evidence type="ECO:0000256" key="2">
    <source>
        <dbReference type="SAM" id="SignalP"/>
    </source>
</evidence>
<gene>
    <name evidence="4" type="ORF">OKA104_LOCUS30975</name>
    <name evidence="3" type="ORF">VCS650_LOCUS39486</name>
</gene>
<feature type="signal peptide" evidence="2">
    <location>
        <begin position="1"/>
        <end position="20"/>
    </location>
</feature>
<name>A0A815PP04_9BILA</name>
<dbReference type="PANTHER" id="PTHR43658:SF8">
    <property type="entry name" value="17-BETA-HYDROXYSTEROID DEHYDROGENASE 14-RELATED"/>
    <property type="match status" value="1"/>
</dbReference>
<keyword evidence="2" id="KW-0732">Signal</keyword>
<dbReference type="Proteomes" id="UP000663891">
    <property type="component" value="Unassembled WGS sequence"/>
</dbReference>
<dbReference type="PRINTS" id="PR00081">
    <property type="entry name" value="GDHRDH"/>
</dbReference>
<dbReference type="GO" id="GO:0005739">
    <property type="term" value="C:mitochondrion"/>
    <property type="evidence" value="ECO:0007669"/>
    <property type="project" value="TreeGrafter"/>
</dbReference>
<dbReference type="PANTHER" id="PTHR43658">
    <property type="entry name" value="SHORT-CHAIN DEHYDROGENASE/REDUCTASE"/>
    <property type="match status" value="1"/>
</dbReference>
<dbReference type="SUPFAM" id="SSF51735">
    <property type="entry name" value="NAD(P)-binding Rossmann-fold domains"/>
    <property type="match status" value="1"/>
</dbReference>
<dbReference type="InterPro" id="IPR036291">
    <property type="entry name" value="NAD(P)-bd_dom_sf"/>
</dbReference>
<protein>
    <submittedName>
        <fullName evidence="3">Uncharacterized protein</fullName>
    </submittedName>
</protein>
<evidence type="ECO:0000313" key="5">
    <source>
        <dbReference type="Proteomes" id="UP000663891"/>
    </source>
</evidence>
<dbReference type="AlphaFoldDB" id="A0A815PP04"/>
<evidence type="ECO:0000313" key="4">
    <source>
        <dbReference type="EMBL" id="CAF4021187.1"/>
    </source>
</evidence>
<dbReference type="GO" id="GO:0004303">
    <property type="term" value="F:estradiol 17-beta-dehydrogenase [NAD(P)+] activity"/>
    <property type="evidence" value="ECO:0007669"/>
    <property type="project" value="TreeGrafter"/>
</dbReference>
<dbReference type="EMBL" id="CAJOAY010003423">
    <property type="protein sequence ID" value="CAF4021187.1"/>
    <property type="molecule type" value="Genomic_DNA"/>
</dbReference>
<accession>A0A815PP04</accession>
<comment type="caution">
    <text evidence="3">The sequence shown here is derived from an EMBL/GenBank/DDBJ whole genome shotgun (WGS) entry which is preliminary data.</text>
</comment>
<dbReference type="Gene3D" id="3.40.50.720">
    <property type="entry name" value="NAD(P)-binding Rossmann-like Domain"/>
    <property type="match status" value="2"/>
</dbReference>
<dbReference type="EMBL" id="CAJNON010001312">
    <property type="protein sequence ID" value="CAF1451236.1"/>
    <property type="molecule type" value="Genomic_DNA"/>
</dbReference>
<dbReference type="OrthoDB" id="1274115at2759"/>
<dbReference type="GO" id="GO:0008209">
    <property type="term" value="P:androgen metabolic process"/>
    <property type="evidence" value="ECO:0007669"/>
    <property type="project" value="TreeGrafter"/>
</dbReference>
<evidence type="ECO:0000256" key="1">
    <source>
        <dbReference type="ARBA" id="ARBA00023002"/>
    </source>
</evidence>
<evidence type="ECO:0000313" key="3">
    <source>
        <dbReference type="EMBL" id="CAF1451236.1"/>
    </source>
</evidence>
<organism evidence="3 5">
    <name type="scientific">Adineta steineri</name>
    <dbReference type="NCBI Taxonomy" id="433720"/>
    <lineage>
        <taxon>Eukaryota</taxon>
        <taxon>Metazoa</taxon>
        <taxon>Spiralia</taxon>
        <taxon>Gnathifera</taxon>
        <taxon>Rotifera</taxon>
        <taxon>Eurotatoria</taxon>
        <taxon>Bdelloidea</taxon>
        <taxon>Adinetida</taxon>
        <taxon>Adinetidae</taxon>
        <taxon>Adineta</taxon>
    </lineage>
</organism>
<reference evidence="3" key="1">
    <citation type="submission" date="2021-02" db="EMBL/GenBank/DDBJ databases">
        <authorList>
            <person name="Nowell W R."/>
        </authorList>
    </citation>
    <scope>NUCLEOTIDE SEQUENCE</scope>
</reference>
<dbReference type="GO" id="GO:0008210">
    <property type="term" value="P:estrogen metabolic process"/>
    <property type="evidence" value="ECO:0007669"/>
    <property type="project" value="TreeGrafter"/>
</dbReference>
<dbReference type="GO" id="GO:0006631">
    <property type="term" value="P:fatty acid metabolic process"/>
    <property type="evidence" value="ECO:0007669"/>
    <property type="project" value="TreeGrafter"/>
</dbReference>
<dbReference type="InterPro" id="IPR002347">
    <property type="entry name" value="SDR_fam"/>
</dbReference>
<feature type="chain" id="PRO_5036228512" evidence="2">
    <location>
        <begin position="21"/>
        <end position="136"/>
    </location>
</feature>
<proteinExistence type="predicted"/>
<dbReference type="Proteomes" id="UP000663881">
    <property type="component" value="Unassembled WGS sequence"/>
</dbReference>
<sequence>MNGLITLIIGSVASLGLACAKRFAQQGARVIICDLPSSKSNEIVEKWSSIFSSSSNSEDLIHTVNEFNPVPNVNVCGIFNVIRWPCHIMSDNQLKSQAQCGVIVNTGSIAAYEGHVGQVANAESKGAIASMTLPLV</sequence>
<keyword evidence="1" id="KW-0560">Oxidoreductase</keyword>